<dbReference type="InterPro" id="IPR016162">
    <property type="entry name" value="Ald_DH_N"/>
</dbReference>
<dbReference type="Proteomes" id="UP001497525">
    <property type="component" value="Unassembled WGS sequence"/>
</dbReference>
<dbReference type="SUPFAM" id="SSF53720">
    <property type="entry name" value="ALDH-like"/>
    <property type="match status" value="1"/>
</dbReference>
<keyword evidence="3" id="KW-0520">NAD</keyword>
<feature type="domain" description="Aldehyde dehydrogenase" evidence="6">
    <location>
        <begin position="24"/>
        <end position="432"/>
    </location>
</feature>
<dbReference type="PANTHER" id="PTHR43570:SF16">
    <property type="entry name" value="ALDEHYDE DEHYDROGENASE TYPE III, ISOFORM Q"/>
    <property type="match status" value="1"/>
</dbReference>
<dbReference type="EMBL" id="CAXLJL010000256">
    <property type="protein sequence ID" value="CAL5135318.1"/>
    <property type="molecule type" value="Genomic_DNA"/>
</dbReference>
<dbReference type="GO" id="GO:0005737">
    <property type="term" value="C:cytoplasm"/>
    <property type="evidence" value="ECO:0007669"/>
    <property type="project" value="TreeGrafter"/>
</dbReference>
<dbReference type="InterPro" id="IPR016161">
    <property type="entry name" value="Ald_DH/histidinol_DH"/>
</dbReference>
<evidence type="ECO:0000256" key="3">
    <source>
        <dbReference type="ARBA" id="ARBA00023027"/>
    </source>
</evidence>
<protein>
    <recommendedName>
        <fullName evidence="4">Aldehyde dehydrogenase</fullName>
    </recommendedName>
</protein>
<name>A0AAV2TFR5_CALDB</name>
<feature type="active site" evidence="5">
    <location>
        <position position="247"/>
    </location>
</feature>
<gene>
    <name evidence="7" type="ORF">CDAUBV1_LOCUS9479</name>
</gene>
<dbReference type="Gene3D" id="3.40.605.10">
    <property type="entry name" value="Aldehyde Dehydrogenase, Chain A, domain 1"/>
    <property type="match status" value="1"/>
</dbReference>
<dbReference type="InterPro" id="IPR012394">
    <property type="entry name" value="Aldehyde_DH_NAD(P)"/>
</dbReference>
<dbReference type="FunFam" id="3.40.309.10:FF:000003">
    <property type="entry name" value="Aldehyde dehydrogenase"/>
    <property type="match status" value="1"/>
</dbReference>
<organism evidence="7 8">
    <name type="scientific">Calicophoron daubneyi</name>
    <name type="common">Rumen fluke</name>
    <name type="synonym">Paramphistomum daubneyi</name>
    <dbReference type="NCBI Taxonomy" id="300641"/>
    <lineage>
        <taxon>Eukaryota</taxon>
        <taxon>Metazoa</taxon>
        <taxon>Spiralia</taxon>
        <taxon>Lophotrochozoa</taxon>
        <taxon>Platyhelminthes</taxon>
        <taxon>Trematoda</taxon>
        <taxon>Digenea</taxon>
        <taxon>Plagiorchiida</taxon>
        <taxon>Pronocephalata</taxon>
        <taxon>Paramphistomoidea</taxon>
        <taxon>Paramphistomidae</taxon>
        <taxon>Calicophoron</taxon>
    </lineage>
</organism>
<proteinExistence type="inferred from homology"/>
<evidence type="ECO:0000256" key="5">
    <source>
        <dbReference type="PIRSR" id="PIRSR036492-1"/>
    </source>
</evidence>
<comment type="caution">
    <text evidence="7">The sequence shown here is derived from an EMBL/GenBank/DDBJ whole genome shotgun (WGS) entry which is preliminary data.</text>
</comment>
<dbReference type="InterPro" id="IPR016163">
    <property type="entry name" value="Ald_DH_C"/>
</dbReference>
<dbReference type="Pfam" id="PF00171">
    <property type="entry name" value="Aldedh"/>
    <property type="match status" value="1"/>
</dbReference>
<comment type="similarity">
    <text evidence="1 4">Belongs to the aldehyde dehydrogenase family.</text>
</comment>
<evidence type="ECO:0000259" key="6">
    <source>
        <dbReference type="Pfam" id="PF00171"/>
    </source>
</evidence>
<sequence>MASAELAEKVAILREGFGNQLLKEIPARKAAIRSIVTMLTDNEEAFYEACGKDLGRCKLETMAADLAPTKMEANTILAKMDEWLSDEKVSRSFLSLMDTPYVQRQPYGLVLVIGAWNYPVVLTLGPAIGAIAAGNTVLLKPSEHSLATATLIANLVPKYIDSRICQVFCGDEDASKNMMDSVRFDYVFYTGGPTVGRSVYMAAAKNLTPVTLELGGKCPVFVDSNVNVEMAAKRIIWSKIFNAGQTCVAPDYVICHTDVFDELSVAIGKVLEKFLGPDPRSSPDYARIINLRHFRRLVTLLKNSEGTILYGGDSSEDDLFISPTVVKDVPADDTLMSEEIFGPILPIVTVDLVADAVQIINKGEKSLAIYVFTNDQSVFDEFKLRTSSGSLSQNNCLSHFLLSELPFGGVGHSGIGRYHGKYSIDTFSHQRAILLKSTNDVVNNSILYYPYTERQFRWISWALSKSENRSCVVM</sequence>
<evidence type="ECO:0000313" key="7">
    <source>
        <dbReference type="EMBL" id="CAL5135318.1"/>
    </source>
</evidence>
<dbReference type="GO" id="GO:0004029">
    <property type="term" value="F:aldehyde dehydrogenase (NAD+) activity"/>
    <property type="evidence" value="ECO:0007669"/>
    <property type="project" value="TreeGrafter"/>
</dbReference>
<evidence type="ECO:0000256" key="4">
    <source>
        <dbReference type="PIRNR" id="PIRNR036492"/>
    </source>
</evidence>
<keyword evidence="2 4" id="KW-0560">Oxidoreductase</keyword>
<dbReference type="FunFam" id="3.40.605.10:FF:000004">
    <property type="entry name" value="Aldehyde dehydrogenase"/>
    <property type="match status" value="1"/>
</dbReference>
<evidence type="ECO:0000256" key="1">
    <source>
        <dbReference type="ARBA" id="ARBA00009986"/>
    </source>
</evidence>
<reference evidence="7" key="1">
    <citation type="submission" date="2024-06" db="EMBL/GenBank/DDBJ databases">
        <authorList>
            <person name="Liu X."/>
            <person name="Lenzi L."/>
            <person name="Haldenby T S."/>
            <person name="Uol C."/>
        </authorList>
    </citation>
    <scope>NUCLEOTIDE SEQUENCE</scope>
</reference>
<dbReference type="AlphaFoldDB" id="A0AAV2TFR5"/>
<dbReference type="GO" id="GO:0006081">
    <property type="term" value="P:aldehyde metabolic process"/>
    <property type="evidence" value="ECO:0007669"/>
    <property type="project" value="InterPro"/>
</dbReference>
<dbReference type="CDD" id="cd07087">
    <property type="entry name" value="ALDH_F3-13-14_CALDH-like"/>
    <property type="match status" value="1"/>
</dbReference>
<evidence type="ECO:0000256" key="2">
    <source>
        <dbReference type="ARBA" id="ARBA00023002"/>
    </source>
</evidence>
<dbReference type="PIRSF" id="PIRSF036492">
    <property type="entry name" value="ALDH"/>
    <property type="match status" value="1"/>
</dbReference>
<feature type="active site" evidence="5">
    <location>
        <position position="213"/>
    </location>
</feature>
<evidence type="ECO:0000313" key="8">
    <source>
        <dbReference type="Proteomes" id="UP001497525"/>
    </source>
</evidence>
<accession>A0AAV2TFR5</accession>
<dbReference type="InterPro" id="IPR015590">
    <property type="entry name" value="Aldehyde_DH_dom"/>
</dbReference>
<dbReference type="PANTHER" id="PTHR43570">
    <property type="entry name" value="ALDEHYDE DEHYDROGENASE"/>
    <property type="match status" value="1"/>
</dbReference>
<dbReference type="Gene3D" id="3.40.309.10">
    <property type="entry name" value="Aldehyde Dehydrogenase, Chain A, domain 2"/>
    <property type="match status" value="1"/>
</dbReference>